<gene>
    <name evidence="7" type="ORF">N0V89_006825</name>
</gene>
<dbReference type="GeneID" id="80910355"/>
<keyword evidence="8" id="KW-1185">Reference proteome</keyword>
<evidence type="ECO:0000256" key="2">
    <source>
        <dbReference type="ARBA" id="ARBA00022771"/>
    </source>
</evidence>
<dbReference type="Gene3D" id="6.10.140.2220">
    <property type="match status" value="1"/>
</dbReference>
<evidence type="ECO:0000259" key="6">
    <source>
        <dbReference type="PROSITE" id="PS50865"/>
    </source>
</evidence>
<feature type="region of interest" description="Disordered" evidence="5">
    <location>
        <begin position="302"/>
        <end position="336"/>
    </location>
</feature>
<keyword evidence="2 4" id="KW-0863">Zinc-finger</keyword>
<sequence length="361" mass="40334">MNETEINSCVNCGAAASKFCSSCRVSKYCDRTCQTKNWPTHKISCGKSGIDLVVHRAGQLLQDLYLAMREAAYDTTIASVKEEGETLIIQDAPIDAGKLARFPNELMRSDVQKKMALTAFTCEDPLVLCHDIFVQMLEGTGLQVDELRVATKPTAKKVRIISPCGSWETTDYNHVIIRVKSTDGRAWIVDVTGPQYGIFKSCCPESVYMKKYVLELKKVYEFGTHKANYEMRNYMFMHISWGAMEKIEATISAWKSDTGRTLATLLREPDIIFQKNARNLMSDSKRAVDRFVADVVAVEEPDTKAKADSVPKEDSKKTDDAMARLKKDHAAQSPIPEIERLLKSASVQDAGYAQAACNDED</sequence>
<protein>
    <recommendedName>
        <fullName evidence="6">MYND-type domain-containing protein</fullName>
    </recommendedName>
</protein>
<proteinExistence type="predicted"/>
<dbReference type="OrthoDB" id="432970at2759"/>
<evidence type="ECO:0000256" key="3">
    <source>
        <dbReference type="ARBA" id="ARBA00022833"/>
    </source>
</evidence>
<evidence type="ECO:0000313" key="7">
    <source>
        <dbReference type="EMBL" id="KAJ4351482.1"/>
    </source>
</evidence>
<dbReference type="Proteomes" id="UP001140513">
    <property type="component" value="Unassembled WGS sequence"/>
</dbReference>
<dbReference type="EMBL" id="JAPEUX010000005">
    <property type="protein sequence ID" value="KAJ4351482.1"/>
    <property type="molecule type" value="Genomic_DNA"/>
</dbReference>
<accession>A0A9W8XIH4</accession>
<dbReference type="PROSITE" id="PS50865">
    <property type="entry name" value="ZF_MYND_2"/>
    <property type="match status" value="1"/>
</dbReference>
<evidence type="ECO:0000313" key="8">
    <source>
        <dbReference type="Proteomes" id="UP001140513"/>
    </source>
</evidence>
<dbReference type="AlphaFoldDB" id="A0A9W8XIH4"/>
<comment type="caution">
    <text evidence="7">The sequence shown here is derived from an EMBL/GenBank/DDBJ whole genome shotgun (WGS) entry which is preliminary data.</text>
</comment>
<dbReference type="SUPFAM" id="SSF144232">
    <property type="entry name" value="HIT/MYND zinc finger-like"/>
    <property type="match status" value="1"/>
</dbReference>
<evidence type="ECO:0000256" key="5">
    <source>
        <dbReference type="SAM" id="MobiDB-lite"/>
    </source>
</evidence>
<feature type="compositionally biased region" description="Basic and acidic residues" evidence="5">
    <location>
        <begin position="302"/>
        <end position="330"/>
    </location>
</feature>
<keyword evidence="1" id="KW-0479">Metal-binding</keyword>
<dbReference type="InterPro" id="IPR002893">
    <property type="entry name" value="Znf_MYND"/>
</dbReference>
<keyword evidence="3" id="KW-0862">Zinc</keyword>
<organism evidence="7 8">
    <name type="scientific">Didymosphaeria variabile</name>
    <dbReference type="NCBI Taxonomy" id="1932322"/>
    <lineage>
        <taxon>Eukaryota</taxon>
        <taxon>Fungi</taxon>
        <taxon>Dikarya</taxon>
        <taxon>Ascomycota</taxon>
        <taxon>Pezizomycotina</taxon>
        <taxon>Dothideomycetes</taxon>
        <taxon>Pleosporomycetidae</taxon>
        <taxon>Pleosporales</taxon>
        <taxon>Massarineae</taxon>
        <taxon>Didymosphaeriaceae</taxon>
        <taxon>Didymosphaeria</taxon>
    </lineage>
</organism>
<dbReference type="PROSITE" id="PS01360">
    <property type="entry name" value="ZF_MYND_1"/>
    <property type="match status" value="1"/>
</dbReference>
<name>A0A9W8XIH4_9PLEO</name>
<dbReference type="RefSeq" id="XP_056069838.1">
    <property type="nucleotide sequence ID" value="XM_056215591.1"/>
</dbReference>
<dbReference type="GO" id="GO:0008270">
    <property type="term" value="F:zinc ion binding"/>
    <property type="evidence" value="ECO:0007669"/>
    <property type="project" value="UniProtKB-KW"/>
</dbReference>
<evidence type="ECO:0000256" key="1">
    <source>
        <dbReference type="ARBA" id="ARBA00022723"/>
    </source>
</evidence>
<feature type="domain" description="MYND-type" evidence="6">
    <location>
        <begin position="9"/>
        <end position="45"/>
    </location>
</feature>
<reference evidence="7" key="1">
    <citation type="submission" date="2022-10" db="EMBL/GenBank/DDBJ databases">
        <title>Tapping the CABI collections for fungal endophytes: first genome assemblies for Collariella, Neodidymelliopsis, Ascochyta clinopodiicola, Didymella pomorum, Didymosphaeria variabile, Neocosmospora piperis and Neocucurbitaria cava.</title>
        <authorList>
            <person name="Hill R."/>
        </authorList>
    </citation>
    <scope>NUCLEOTIDE SEQUENCE</scope>
    <source>
        <strain evidence="7">IMI 356815</strain>
    </source>
</reference>
<evidence type="ECO:0000256" key="4">
    <source>
        <dbReference type="PROSITE-ProRule" id="PRU00134"/>
    </source>
</evidence>
<dbReference type="Pfam" id="PF01753">
    <property type="entry name" value="zf-MYND"/>
    <property type="match status" value="1"/>
</dbReference>